<protein>
    <submittedName>
        <fullName evidence="1">Uncharacterized protein</fullName>
    </submittedName>
</protein>
<dbReference type="Proteomes" id="UP001139474">
    <property type="component" value="Unassembled WGS sequence"/>
</dbReference>
<accession>A0A9X2JT78</accession>
<keyword evidence="2" id="KW-1185">Reference proteome</keyword>
<sequence>MPNFLSDTLMSAALKCSSQLMFGAFLIGVLGFTPQSYAQSSPGATLDTTSHEKLAQSLDELSYTTTKADYEAMIQTLNLMVIDRSHGEVFRPLPYAVKEVGDIVHGMTPTEIIELGQSLESPPGMELVDQLYLMSIRPRTEEQSERIYSQILLIALAGSASDLKFSEDVSSDFSLYSGSSSSNKELEGNVKKVSRTLIPTLEKCSLAAEELRASGQDNLSDFPKLVTMNSIIDVMADRLSNMEEFKRYRDTLYSYFSVYFSSRSDRRVCKNTLLPGLGLEEEDENAFLLCAVYDSLNTCMTELRHEQRVIRGTVSETP</sequence>
<name>A0A9X2JT78_9GAMM</name>
<reference evidence="1" key="1">
    <citation type="submission" date="2022-06" db="EMBL/GenBank/DDBJ databases">
        <title>Idiomarina rhizosphaerae M1R2S28.</title>
        <authorList>
            <person name="Sun J.-Q."/>
            <person name="Li L.-F."/>
        </authorList>
    </citation>
    <scope>NUCLEOTIDE SEQUENCE</scope>
    <source>
        <strain evidence="1">M1R2S28</strain>
    </source>
</reference>
<organism evidence="1 2">
    <name type="scientific">Idiomarina rhizosphaerae</name>
    <dbReference type="NCBI Taxonomy" id="2961572"/>
    <lineage>
        <taxon>Bacteria</taxon>
        <taxon>Pseudomonadati</taxon>
        <taxon>Pseudomonadota</taxon>
        <taxon>Gammaproteobacteria</taxon>
        <taxon>Alteromonadales</taxon>
        <taxon>Idiomarinaceae</taxon>
        <taxon>Idiomarina</taxon>
    </lineage>
</organism>
<evidence type="ECO:0000313" key="2">
    <source>
        <dbReference type="Proteomes" id="UP001139474"/>
    </source>
</evidence>
<dbReference type="EMBL" id="JAMZDE010000007">
    <property type="protein sequence ID" value="MCP1339585.1"/>
    <property type="molecule type" value="Genomic_DNA"/>
</dbReference>
<evidence type="ECO:0000313" key="1">
    <source>
        <dbReference type="EMBL" id="MCP1339585.1"/>
    </source>
</evidence>
<dbReference type="RefSeq" id="WP_253619495.1">
    <property type="nucleotide sequence ID" value="NZ_JAMZDE010000007.1"/>
</dbReference>
<dbReference type="AlphaFoldDB" id="A0A9X2JT78"/>
<comment type="caution">
    <text evidence="1">The sequence shown here is derived from an EMBL/GenBank/DDBJ whole genome shotgun (WGS) entry which is preliminary data.</text>
</comment>
<proteinExistence type="predicted"/>
<gene>
    <name evidence="1" type="ORF">NJR55_08240</name>
</gene>